<proteinExistence type="predicted"/>
<evidence type="ECO:0000313" key="4">
    <source>
        <dbReference type="Proteomes" id="UP001150830"/>
    </source>
</evidence>
<evidence type="ECO:0000256" key="1">
    <source>
        <dbReference type="PROSITE-ProRule" id="PRU00464"/>
    </source>
</evidence>
<keyword evidence="4" id="KW-1185">Reference proteome</keyword>
<dbReference type="InterPro" id="IPR011146">
    <property type="entry name" value="HIT-like"/>
</dbReference>
<name>A0A9X3EPH6_9GAMM</name>
<protein>
    <submittedName>
        <fullName evidence="3">HIT domain-containing protein</fullName>
    </submittedName>
</protein>
<evidence type="ECO:0000259" key="2">
    <source>
        <dbReference type="PROSITE" id="PS51084"/>
    </source>
</evidence>
<comment type="caution">
    <text evidence="3">The sequence shown here is derived from an EMBL/GenBank/DDBJ whole genome shotgun (WGS) entry which is preliminary data.</text>
</comment>
<gene>
    <name evidence="3" type="ORF">OUO13_14840</name>
</gene>
<dbReference type="Proteomes" id="UP001150830">
    <property type="component" value="Unassembled WGS sequence"/>
</dbReference>
<dbReference type="Gene3D" id="3.30.428.10">
    <property type="entry name" value="HIT-like"/>
    <property type="match status" value="1"/>
</dbReference>
<dbReference type="PROSITE" id="PS51084">
    <property type="entry name" value="HIT_2"/>
    <property type="match status" value="1"/>
</dbReference>
<dbReference type="EMBL" id="JAPNOA010000055">
    <property type="protein sequence ID" value="MCY0966463.1"/>
    <property type="molecule type" value="Genomic_DNA"/>
</dbReference>
<evidence type="ECO:0000313" key="3">
    <source>
        <dbReference type="EMBL" id="MCY0966463.1"/>
    </source>
</evidence>
<dbReference type="GO" id="GO:0003824">
    <property type="term" value="F:catalytic activity"/>
    <property type="evidence" value="ECO:0007669"/>
    <property type="project" value="InterPro"/>
</dbReference>
<dbReference type="InterPro" id="IPR026026">
    <property type="entry name" value="HIT_Hint"/>
</dbReference>
<dbReference type="InterPro" id="IPR036265">
    <property type="entry name" value="HIT-like_sf"/>
</dbReference>
<comment type="caution">
    <text evidence="1">Lacks conserved residue(s) required for the propagation of feature annotation.</text>
</comment>
<reference evidence="3" key="1">
    <citation type="submission" date="2022-11" db="EMBL/GenBank/DDBJ databases">
        <title>Parathalassolutuus dongxingensis gen. nov., sp. nov., a novel member of family Oceanospirillaceae isolated from a coastal shrimp pond in Guangxi, China.</title>
        <authorList>
            <person name="Chen H."/>
        </authorList>
    </citation>
    <scope>NUCLEOTIDE SEQUENCE</scope>
    <source>
        <strain evidence="3">G-43</strain>
    </source>
</reference>
<dbReference type="SUPFAM" id="SSF54197">
    <property type="entry name" value="HIT-like"/>
    <property type="match status" value="1"/>
</dbReference>
<dbReference type="PIRSF" id="PIRSF000714">
    <property type="entry name" value="HIT"/>
    <property type="match status" value="1"/>
</dbReference>
<dbReference type="AlphaFoldDB" id="A0A9X3EPH6"/>
<dbReference type="Pfam" id="PF01230">
    <property type="entry name" value="HIT"/>
    <property type="match status" value="1"/>
</dbReference>
<feature type="domain" description="HIT" evidence="2">
    <location>
        <begin position="34"/>
        <end position="103"/>
    </location>
</feature>
<sequence length="152" mass="17494">MFSLDSRLQADTVFIGRLPLCQMLLMNDSRYPWVILVPVRQDAREYYHLSEADQTQMMKESVWVAEKLADQYSAKSMNVAALGNVVAQLHVHHVVRKGDDPAWPGPVWGHSPAIPYTSEQLEVRVHELKNLFSSHFIDDINGDDEIENNIYW</sequence>
<organism evidence="3 4">
    <name type="scientific">Parathalassolituus penaei</name>
    <dbReference type="NCBI Taxonomy" id="2997323"/>
    <lineage>
        <taxon>Bacteria</taxon>
        <taxon>Pseudomonadati</taxon>
        <taxon>Pseudomonadota</taxon>
        <taxon>Gammaproteobacteria</taxon>
        <taxon>Oceanospirillales</taxon>
        <taxon>Oceanospirillaceae</taxon>
        <taxon>Parathalassolituus</taxon>
    </lineage>
</organism>
<accession>A0A9X3EPH6</accession>
<dbReference type="RefSeq" id="WP_283174673.1">
    <property type="nucleotide sequence ID" value="NZ_JAPNOA010000055.1"/>
</dbReference>